<evidence type="ECO:0000313" key="3">
    <source>
        <dbReference type="Proteomes" id="UP000221168"/>
    </source>
</evidence>
<evidence type="ECO:0000313" key="2">
    <source>
        <dbReference type="EMBL" id="PHP67786.1"/>
    </source>
</evidence>
<dbReference type="GO" id="GO:0016747">
    <property type="term" value="F:acyltransferase activity, transferring groups other than amino-acyl groups"/>
    <property type="evidence" value="ECO:0007669"/>
    <property type="project" value="InterPro"/>
</dbReference>
<dbReference type="Gene3D" id="3.40.630.30">
    <property type="match status" value="1"/>
</dbReference>
<sequence>MGQGIASRLMHVAEDLGRLAGKSRISLLVINTNPTAIRFYERRGYDTTATEAVVRNGWETMAREWLLKEKALV</sequence>
<dbReference type="InterPro" id="IPR016181">
    <property type="entry name" value="Acyl_CoA_acyltransferase"/>
</dbReference>
<protein>
    <recommendedName>
        <fullName evidence="1">N-acetyltransferase domain-containing protein</fullName>
    </recommendedName>
</protein>
<dbReference type="RefSeq" id="WP_099305953.1">
    <property type="nucleotide sequence ID" value="NZ_PDVP01000003.1"/>
</dbReference>
<proteinExistence type="predicted"/>
<evidence type="ECO:0000259" key="1">
    <source>
        <dbReference type="PROSITE" id="PS51186"/>
    </source>
</evidence>
<dbReference type="SUPFAM" id="SSF55729">
    <property type="entry name" value="Acyl-CoA N-acyltransferases (Nat)"/>
    <property type="match status" value="1"/>
</dbReference>
<name>A0A2G1QQI0_9HYPH</name>
<dbReference type="AlphaFoldDB" id="A0A2G1QQI0"/>
<dbReference type="PROSITE" id="PS51186">
    <property type="entry name" value="GNAT"/>
    <property type="match status" value="1"/>
</dbReference>
<keyword evidence="3" id="KW-1185">Reference proteome</keyword>
<gene>
    <name evidence="2" type="ORF">CSC94_08905</name>
</gene>
<dbReference type="OrthoDB" id="9788924at2"/>
<organism evidence="2 3">
    <name type="scientific">Zhengella mangrovi</name>
    <dbReference type="NCBI Taxonomy" id="1982044"/>
    <lineage>
        <taxon>Bacteria</taxon>
        <taxon>Pseudomonadati</taxon>
        <taxon>Pseudomonadota</taxon>
        <taxon>Alphaproteobacteria</taxon>
        <taxon>Hyphomicrobiales</taxon>
        <taxon>Notoacmeibacteraceae</taxon>
        <taxon>Zhengella</taxon>
    </lineage>
</organism>
<dbReference type="Proteomes" id="UP000221168">
    <property type="component" value="Unassembled WGS sequence"/>
</dbReference>
<dbReference type="EMBL" id="PDVP01000003">
    <property type="protein sequence ID" value="PHP67786.1"/>
    <property type="molecule type" value="Genomic_DNA"/>
</dbReference>
<dbReference type="InterPro" id="IPR000182">
    <property type="entry name" value="GNAT_dom"/>
</dbReference>
<reference evidence="2 3" key="1">
    <citation type="submission" date="2017-10" db="EMBL/GenBank/DDBJ databases">
        <title>Sedimentibacterium mangrovi gen. nov., sp. nov., a novel member of family Phyllobacteriacea isolated from mangrove sediment.</title>
        <authorList>
            <person name="Liao H."/>
            <person name="Tian Y."/>
        </authorList>
    </citation>
    <scope>NUCLEOTIDE SEQUENCE [LARGE SCALE GENOMIC DNA]</scope>
    <source>
        <strain evidence="2 3">X9-2-2</strain>
    </source>
</reference>
<accession>A0A2G1QQI0</accession>
<comment type="caution">
    <text evidence="2">The sequence shown here is derived from an EMBL/GenBank/DDBJ whole genome shotgun (WGS) entry which is preliminary data.</text>
</comment>
<dbReference type="Pfam" id="PF00583">
    <property type="entry name" value="Acetyltransf_1"/>
    <property type="match status" value="1"/>
</dbReference>
<feature type="domain" description="N-acetyltransferase" evidence="1">
    <location>
        <begin position="1"/>
        <end position="69"/>
    </location>
</feature>